<feature type="compositionally biased region" description="Polar residues" evidence="3">
    <location>
        <begin position="679"/>
        <end position="690"/>
    </location>
</feature>
<evidence type="ECO:0000259" key="4">
    <source>
        <dbReference type="PROSITE" id="PS50085"/>
    </source>
</evidence>
<evidence type="ECO:0000256" key="3">
    <source>
        <dbReference type="SAM" id="MobiDB-lite"/>
    </source>
</evidence>
<dbReference type="GO" id="GO:0005737">
    <property type="term" value="C:cytoplasm"/>
    <property type="evidence" value="ECO:0007669"/>
    <property type="project" value="TreeGrafter"/>
</dbReference>
<feature type="compositionally biased region" description="Low complexity" evidence="3">
    <location>
        <begin position="1446"/>
        <end position="1471"/>
    </location>
</feature>
<feature type="domain" description="Rap-GAP" evidence="4">
    <location>
        <begin position="1642"/>
        <end position="1850"/>
    </location>
</feature>
<dbReference type="GO" id="GO:0005096">
    <property type="term" value="F:GTPase activator activity"/>
    <property type="evidence" value="ECO:0007669"/>
    <property type="project" value="UniProtKB-KW"/>
</dbReference>
<dbReference type="PANTHER" id="PTHR10063">
    <property type="entry name" value="TUBERIN"/>
    <property type="match status" value="1"/>
</dbReference>
<evidence type="ECO:0000256" key="2">
    <source>
        <dbReference type="ARBA" id="ARBA00022553"/>
    </source>
</evidence>
<protein>
    <recommendedName>
        <fullName evidence="4">Rap-GAP domain-containing protein</fullName>
    </recommendedName>
</protein>
<feature type="compositionally biased region" description="Low complexity" evidence="3">
    <location>
        <begin position="706"/>
        <end position="715"/>
    </location>
</feature>
<organism evidence="5 6">
    <name type="scientific">Petrolisthes manimaculis</name>
    <dbReference type="NCBI Taxonomy" id="1843537"/>
    <lineage>
        <taxon>Eukaryota</taxon>
        <taxon>Metazoa</taxon>
        <taxon>Ecdysozoa</taxon>
        <taxon>Arthropoda</taxon>
        <taxon>Crustacea</taxon>
        <taxon>Multicrustacea</taxon>
        <taxon>Malacostraca</taxon>
        <taxon>Eumalacostraca</taxon>
        <taxon>Eucarida</taxon>
        <taxon>Decapoda</taxon>
        <taxon>Pleocyemata</taxon>
        <taxon>Anomura</taxon>
        <taxon>Galatheoidea</taxon>
        <taxon>Porcellanidae</taxon>
        <taxon>Petrolisthes</taxon>
    </lineage>
</organism>
<dbReference type="Proteomes" id="UP001292094">
    <property type="component" value="Unassembled WGS sequence"/>
</dbReference>
<accession>A0AAE1PIP4</accession>
<keyword evidence="2" id="KW-0597">Phosphoprotein</keyword>
<dbReference type="GO" id="GO:0051056">
    <property type="term" value="P:regulation of small GTPase mediated signal transduction"/>
    <property type="evidence" value="ECO:0007669"/>
    <property type="project" value="InterPro"/>
</dbReference>
<feature type="compositionally biased region" description="Pro residues" evidence="3">
    <location>
        <begin position="1989"/>
        <end position="2003"/>
    </location>
</feature>
<dbReference type="FunFam" id="3.40.50.11210:FF:000001">
    <property type="entry name" value="Ral GTPase-activating protein subunit alpha-1 isoform 1"/>
    <property type="match status" value="1"/>
</dbReference>
<dbReference type="PROSITE" id="PS50085">
    <property type="entry name" value="RAPGAP"/>
    <property type="match status" value="1"/>
</dbReference>
<sequence length="2031" mass="224843">MFKKSATSSDVKKSLTKCLDNKKDTPTRLKHLRTVLDNTDAVELKAFLEANFSPVFHIFYEAFITFEGNLKQKGTFAVQKSHKEDLECSLYVLDRLLCLLPERFEKRWQCNALTHIFKKILHQGNIVRLRRDAMRLFVIWYTLVGDSKTPEMDRMFASLVPGFPTPPPAAVPADLGHGGVTCLEPSPVIPPSSTEKTPPDDLSSYFLRSLLDYMVTQVRRVEWQDKNQQTRTFSYLFNMFRMWYLPHIFPSFNSANSLYKPNLELPELRSSPGPSLYGTCQVAVVEWVRKFVVSTSQRSAQSVSSAGEEDGRRSGHSDAPEATTSDQDSITSAFYVNEENGSGEEGVLVREMLFSSRDNVNFIHELFRQSLCLSFRYAAIMKTVIFTYKDWIQMNTPEMPPFMLEPVEGGGVSGVSGVSGGVREEAASPQDNTSAQRRLRNESYLGALNRDIHIRAGLQNVVQVFITSAANVFLLEVSPDYPRLLDEQVEVCKHVLNIYRYMVMNTRMEQKTWEQLLVVLLHVTSQTLCGRPTTHKEDSLGGRFASALFQTLIVSWIKANLSVSISGDLWDQLLLTLSSLTHWDELIKEWAKTLDTLTRVLARHVYGLELNSLPLERITERRLIKRGTKLMSGLDSARNSFARNWSSVRLDRHSGNTPDTHTPTQPTTLSHLQEESHIDNTSSHGSSERSPFSRKRRGSAGGGSLKAGASGSSPKLSPHHPSDDHRTHQQHTHQQHTHQHHHHTHQHPHKRLARSLSESSLVVRRSGRSRSIHGDCEGHLNDHHQYLHNTRSKSLHTLSHGYGDDDSRTPSPSPSSGVESSSMKDSPMQIELGGDTTSIDTLEGGLSSEQRSVMSGGAVRGWLPDVAVVLWRRVLGLLGDPNQVASPTIHAQIFKYLSDLTDTLVKLRNNQSISVDNQSSPEPPELIPPLPLVAPWCFRALSLPSTHHKGKVLAYRLLCVTVVRRHDIQPSRDILTNFYRVLHQGLVGQDQEVINTLVAECGPGFFSLGLPGSTMLTLDFIYATNTVITSPDNKMVSPKLEALSLLGSLLPLSSLYPSMPVLQPSASGLALMTCSDVKDHLVTVLLKSGKRDGWWRTRSLALCTLALYLYHELAHQTFHTKVNEAFNVLLASLKIGRLVGQVAADLLLLLCDHADALLTHYPDIPTRIILVLCQTLGGMGTDNSLTSSSEGKHLVLSCLFCLAEWVMRTPQHVLIQPAPNDKKPLLQHVFKVLHVIANGKKNTHFKSPNIEVSDFDLHVREDGGRSGNNGDGTNNNNNNNNNHNHRGDSLKRSTFPSSPSCPSTIRLAARSITSHIMNHLWHFPLGVGAQRLSSLVVEGDDVPGLTGDELSSEVFLSPHVQLFTLNRSCLLSLVQLPALQVPGGASTVGFKTPSSEVRLILRDLSGKFSWDSSLLYAPPADCTHHDQPPTPHHPHPHHHHLHHHQTQTPLTPQAQQQTGLSSSGGLSSPNQPGGGGVGVVGGVDGGRDEALMTSSLIVTSPPRHTLRHRPPGTLPTHEDSADDLDNLDDLLNYVGHTSPEVLEQFGHALNEAVGPPPSLPLEAQHDAISTILNQRNMEAEFQTRHAVDANMVCPGCHCPPPIESRSPFQQGRLLFDQLGLASWEKRQSIYTLKKNDKLLRELKNLDNQKCRETHKLAVIYVAEGQEDKMSILSNSGGSAGFEEFVGGLGWEVELATHTGFLGGLQRNGSTGETAPYYATSLTEVVFHVSTRMPSFSEQSMLQKTRHLGNDEVHIVWSEHTRDYRRGIIPTEFCDVLIVIYPLPNRLYRIQICTKPDVPFFGPLFDGALVGHKVLPGLVRATAINASRAKRSRLTLYQNFYEERARALDTIIEQYSEATTFESFISSVYCPVFPTTFTSGPTRASGTSFSSRGFDSSYGSGGVSGLAAALLDGPQLPPGPPQRPPLTRPTSYSTGEQHHLREKARSVLLMEHTHSSEESGVGSAMSGSSPRGNKKLSFKNPRTNKTTTGAPPPTTPPESPMPPPRRAKDRDSHHHHHHTSSSTNTNTNQRSK</sequence>
<dbReference type="Pfam" id="PF02145">
    <property type="entry name" value="Rap_GAP"/>
    <property type="match status" value="1"/>
</dbReference>
<feature type="region of interest" description="Disordered" evidence="3">
    <location>
        <begin position="302"/>
        <end position="330"/>
    </location>
</feature>
<feature type="compositionally biased region" description="Gly residues" evidence="3">
    <location>
        <begin position="1472"/>
        <end position="1484"/>
    </location>
</feature>
<feature type="compositionally biased region" description="Low complexity" evidence="3">
    <location>
        <begin position="657"/>
        <end position="668"/>
    </location>
</feature>
<feature type="compositionally biased region" description="Basic residues" evidence="3">
    <location>
        <begin position="728"/>
        <end position="753"/>
    </location>
</feature>
<name>A0AAE1PIP4_9EUCA</name>
<gene>
    <name evidence="5" type="ORF">Pmani_019540</name>
</gene>
<feature type="compositionally biased region" description="Pro residues" evidence="3">
    <location>
        <begin position="1914"/>
        <end position="1926"/>
    </location>
</feature>
<comment type="caution">
    <text evidence="5">The sequence shown here is derived from an EMBL/GenBank/DDBJ whole genome shotgun (WGS) entry which is preliminary data.</text>
</comment>
<dbReference type="PANTHER" id="PTHR10063:SF11">
    <property type="entry name" value="RHO GTPASE-ACTIVATING PROTEIN CG5521-RELATED"/>
    <property type="match status" value="1"/>
</dbReference>
<dbReference type="InterPro" id="IPR000331">
    <property type="entry name" value="Rap/Ran_GAP_dom"/>
</dbReference>
<keyword evidence="6" id="KW-1185">Reference proteome</keyword>
<feature type="compositionally biased region" description="Low complexity" evidence="3">
    <location>
        <begin position="2019"/>
        <end position="2031"/>
    </location>
</feature>
<dbReference type="GO" id="GO:0005634">
    <property type="term" value="C:nucleus"/>
    <property type="evidence" value="ECO:0007669"/>
    <property type="project" value="InterPro"/>
</dbReference>
<feature type="region of interest" description="Disordered" evidence="3">
    <location>
        <begin position="1952"/>
        <end position="2031"/>
    </location>
</feature>
<feature type="compositionally biased region" description="Low complexity" evidence="3">
    <location>
        <begin position="1271"/>
        <end position="1282"/>
    </location>
</feature>
<feature type="region of interest" description="Disordered" evidence="3">
    <location>
        <begin position="648"/>
        <end position="779"/>
    </location>
</feature>
<evidence type="ECO:0000256" key="1">
    <source>
        <dbReference type="ARBA" id="ARBA00022468"/>
    </source>
</evidence>
<dbReference type="Pfam" id="PF20412">
    <property type="entry name" value="RALGAPB_N"/>
    <property type="match status" value="1"/>
</dbReference>
<feature type="region of interest" description="Disordered" evidence="3">
    <location>
        <begin position="1421"/>
        <end position="1517"/>
    </location>
</feature>
<dbReference type="InterPro" id="IPR027107">
    <property type="entry name" value="Tuberin/Ral-act_asu"/>
</dbReference>
<dbReference type="EMBL" id="JAWZYT010001841">
    <property type="protein sequence ID" value="KAK4308783.1"/>
    <property type="molecule type" value="Genomic_DNA"/>
</dbReference>
<evidence type="ECO:0000313" key="6">
    <source>
        <dbReference type="Proteomes" id="UP001292094"/>
    </source>
</evidence>
<dbReference type="Gene3D" id="3.40.50.11210">
    <property type="entry name" value="Rap/Ran-GAP"/>
    <property type="match status" value="1"/>
</dbReference>
<feature type="region of interest" description="Disordered" evidence="3">
    <location>
        <begin position="1908"/>
        <end position="1939"/>
    </location>
</feature>
<dbReference type="InterPro" id="IPR035974">
    <property type="entry name" value="Rap/Ran-GAP_sf"/>
</dbReference>
<feature type="compositionally biased region" description="Basic and acidic residues" evidence="3">
    <location>
        <begin position="309"/>
        <end position="319"/>
    </location>
</feature>
<reference evidence="5" key="1">
    <citation type="submission" date="2023-11" db="EMBL/GenBank/DDBJ databases">
        <title>Genome assemblies of two species of porcelain crab, Petrolisthes cinctipes and Petrolisthes manimaculis (Anomura: Porcellanidae).</title>
        <authorList>
            <person name="Angst P."/>
        </authorList>
    </citation>
    <scope>NUCLEOTIDE SEQUENCE</scope>
    <source>
        <strain evidence="5">PB745_02</strain>
        <tissue evidence="5">Gill</tissue>
    </source>
</reference>
<evidence type="ECO:0000313" key="5">
    <source>
        <dbReference type="EMBL" id="KAK4308783.1"/>
    </source>
</evidence>
<keyword evidence="1" id="KW-0343">GTPase activation</keyword>
<feature type="compositionally biased region" description="Low complexity" evidence="3">
    <location>
        <begin position="754"/>
        <end position="764"/>
    </location>
</feature>
<dbReference type="SUPFAM" id="SSF111347">
    <property type="entry name" value="Rap/Ran-GAP"/>
    <property type="match status" value="1"/>
</dbReference>
<feature type="region of interest" description="Disordered" evidence="3">
    <location>
        <begin position="1259"/>
        <end position="1301"/>
    </location>
</feature>
<feature type="region of interest" description="Disordered" evidence="3">
    <location>
        <begin position="795"/>
        <end position="843"/>
    </location>
</feature>
<proteinExistence type="predicted"/>
<feature type="compositionally biased region" description="Basic residues" evidence="3">
    <location>
        <begin position="1432"/>
        <end position="1445"/>
    </location>
</feature>
<dbReference type="InterPro" id="IPR046859">
    <property type="entry name" value="RGPA/RALGAPB_N"/>
</dbReference>